<dbReference type="SUPFAM" id="SSF51735">
    <property type="entry name" value="NAD(P)-binding Rossmann-fold domains"/>
    <property type="match status" value="1"/>
</dbReference>
<evidence type="ECO:0000313" key="3">
    <source>
        <dbReference type="Proteomes" id="UP001551482"/>
    </source>
</evidence>
<dbReference type="Pfam" id="PF05368">
    <property type="entry name" value="NmrA"/>
    <property type="match status" value="1"/>
</dbReference>
<proteinExistence type="predicted"/>
<evidence type="ECO:0000313" key="2">
    <source>
        <dbReference type="EMBL" id="MEU8139816.1"/>
    </source>
</evidence>
<dbReference type="InterPro" id="IPR036291">
    <property type="entry name" value="NAD(P)-bd_dom_sf"/>
</dbReference>
<dbReference type="PANTHER" id="PTHR43162">
    <property type="match status" value="1"/>
</dbReference>
<dbReference type="Proteomes" id="UP001551482">
    <property type="component" value="Unassembled WGS sequence"/>
</dbReference>
<reference evidence="2 3" key="1">
    <citation type="submission" date="2024-06" db="EMBL/GenBank/DDBJ databases">
        <title>The Natural Products Discovery Center: Release of the First 8490 Sequenced Strains for Exploring Actinobacteria Biosynthetic Diversity.</title>
        <authorList>
            <person name="Kalkreuter E."/>
            <person name="Kautsar S.A."/>
            <person name="Yang D."/>
            <person name="Bader C.D."/>
            <person name="Teijaro C.N."/>
            <person name="Fluegel L."/>
            <person name="Davis C.M."/>
            <person name="Simpson J.R."/>
            <person name="Lauterbach L."/>
            <person name="Steele A.D."/>
            <person name="Gui C."/>
            <person name="Meng S."/>
            <person name="Li G."/>
            <person name="Viehrig K."/>
            <person name="Ye F."/>
            <person name="Su P."/>
            <person name="Kiefer A.F."/>
            <person name="Nichols A."/>
            <person name="Cepeda A.J."/>
            <person name="Yan W."/>
            <person name="Fan B."/>
            <person name="Jiang Y."/>
            <person name="Adhikari A."/>
            <person name="Zheng C.-J."/>
            <person name="Schuster L."/>
            <person name="Cowan T.M."/>
            <person name="Smanski M.J."/>
            <person name="Chevrette M.G."/>
            <person name="De Carvalho L.P.S."/>
            <person name="Shen B."/>
        </authorList>
    </citation>
    <scope>NUCLEOTIDE SEQUENCE [LARGE SCALE GENOMIC DNA]</scope>
    <source>
        <strain evidence="2 3">NPDC048946</strain>
    </source>
</reference>
<feature type="domain" description="NmrA-like" evidence="1">
    <location>
        <begin position="2"/>
        <end position="226"/>
    </location>
</feature>
<dbReference type="PANTHER" id="PTHR43162:SF1">
    <property type="entry name" value="PRESTALK A DIFFERENTIATION PROTEIN A"/>
    <property type="match status" value="1"/>
</dbReference>
<dbReference type="EMBL" id="JBEZFP010000203">
    <property type="protein sequence ID" value="MEU8139816.1"/>
    <property type="molecule type" value="Genomic_DNA"/>
</dbReference>
<dbReference type="InterPro" id="IPR008030">
    <property type="entry name" value="NmrA-like"/>
</dbReference>
<dbReference type="RefSeq" id="WP_358364243.1">
    <property type="nucleotide sequence ID" value="NZ_JBEZFP010000203.1"/>
</dbReference>
<gene>
    <name evidence="2" type="ORF">AB0C36_40765</name>
</gene>
<comment type="caution">
    <text evidence="2">The sequence shown here is derived from an EMBL/GenBank/DDBJ whole genome shotgun (WGS) entry which is preliminary data.</text>
</comment>
<protein>
    <submittedName>
        <fullName evidence="2">NmrA family NAD(P)-binding protein</fullName>
    </submittedName>
</protein>
<dbReference type="Gene3D" id="3.90.25.10">
    <property type="entry name" value="UDP-galactose 4-epimerase, domain 1"/>
    <property type="match status" value="1"/>
</dbReference>
<keyword evidence="3" id="KW-1185">Reference proteome</keyword>
<dbReference type="InterPro" id="IPR051604">
    <property type="entry name" value="Ergot_Alk_Oxidoreductase"/>
</dbReference>
<name>A0ABV3DVN4_9ACTN</name>
<accession>A0ABV3DVN4</accession>
<evidence type="ECO:0000259" key="1">
    <source>
        <dbReference type="Pfam" id="PF05368"/>
    </source>
</evidence>
<sequence>MILVVGATGHFGRETVEALAAVGEPVRALSRTPEKAALPAGVEVVRGDLADAETLAPALAGVTAVLMVLPYGADPAALLGAASAAGVRRIVFVSSGAVVDGAAPQPDVIAAYHAGVERAVVATGIPHTFLRLMFPAVNSLSFAGQLADGDVVRAPYAAAVSAPVHERDVADVAVRVLLEEGHGGRTYLLTGPQRLTQAEQVRVLGQVLGRALVFEELEAGPVREQMARFMDPEFVGALFDLMEATIGKEVEVTPAVERITGRAPRGYVEWAANHVADFA</sequence>
<dbReference type="Gene3D" id="3.40.50.720">
    <property type="entry name" value="NAD(P)-binding Rossmann-like Domain"/>
    <property type="match status" value="1"/>
</dbReference>
<organism evidence="2 3">
    <name type="scientific">Streptodolium elevatio</name>
    <dbReference type="NCBI Taxonomy" id="3157996"/>
    <lineage>
        <taxon>Bacteria</taxon>
        <taxon>Bacillati</taxon>
        <taxon>Actinomycetota</taxon>
        <taxon>Actinomycetes</taxon>
        <taxon>Kitasatosporales</taxon>
        <taxon>Streptomycetaceae</taxon>
        <taxon>Streptodolium</taxon>
    </lineage>
</organism>